<dbReference type="Proteomes" id="UP001302602">
    <property type="component" value="Unassembled WGS sequence"/>
</dbReference>
<sequence length="87" mass="10064">MLSSILLTVPLFFLFMSSLIPLSYLPSLHSLLSAFFLSLSRPFSNAICTTTPTRNPEWRVNYKFVWLPPRCPTRLVRSRCSEMEEAH</sequence>
<evidence type="ECO:0000313" key="2">
    <source>
        <dbReference type="Proteomes" id="UP001302602"/>
    </source>
</evidence>
<protein>
    <submittedName>
        <fullName evidence="1">Uncharacterized protein</fullName>
    </submittedName>
</protein>
<reference evidence="1" key="1">
    <citation type="journal article" date="2023" name="Mol. Phylogenet. Evol.">
        <title>Genome-scale phylogeny and comparative genomics of the fungal order Sordariales.</title>
        <authorList>
            <person name="Hensen N."/>
            <person name="Bonometti L."/>
            <person name="Westerberg I."/>
            <person name="Brannstrom I.O."/>
            <person name="Guillou S."/>
            <person name="Cros-Aarteil S."/>
            <person name="Calhoun S."/>
            <person name="Haridas S."/>
            <person name="Kuo A."/>
            <person name="Mondo S."/>
            <person name="Pangilinan J."/>
            <person name="Riley R."/>
            <person name="LaButti K."/>
            <person name="Andreopoulos B."/>
            <person name="Lipzen A."/>
            <person name="Chen C."/>
            <person name="Yan M."/>
            <person name="Daum C."/>
            <person name="Ng V."/>
            <person name="Clum A."/>
            <person name="Steindorff A."/>
            <person name="Ohm R.A."/>
            <person name="Martin F."/>
            <person name="Silar P."/>
            <person name="Natvig D.O."/>
            <person name="Lalanne C."/>
            <person name="Gautier V."/>
            <person name="Ament-Velasquez S.L."/>
            <person name="Kruys A."/>
            <person name="Hutchinson M.I."/>
            <person name="Powell A.J."/>
            <person name="Barry K."/>
            <person name="Miller A.N."/>
            <person name="Grigoriev I.V."/>
            <person name="Debuchy R."/>
            <person name="Gladieux P."/>
            <person name="Hiltunen Thoren M."/>
            <person name="Johannesson H."/>
        </authorList>
    </citation>
    <scope>NUCLEOTIDE SEQUENCE</scope>
    <source>
        <strain evidence="1">CBS 731.68</strain>
    </source>
</reference>
<dbReference type="RefSeq" id="XP_062651521.1">
    <property type="nucleotide sequence ID" value="XM_062786302.1"/>
</dbReference>
<name>A0AAN6U845_9PEZI</name>
<keyword evidence="2" id="KW-1185">Reference proteome</keyword>
<dbReference type="EMBL" id="MU853224">
    <property type="protein sequence ID" value="KAK4127750.1"/>
    <property type="molecule type" value="Genomic_DNA"/>
</dbReference>
<organism evidence="1 2">
    <name type="scientific">Parathielavia appendiculata</name>
    <dbReference type="NCBI Taxonomy" id="2587402"/>
    <lineage>
        <taxon>Eukaryota</taxon>
        <taxon>Fungi</taxon>
        <taxon>Dikarya</taxon>
        <taxon>Ascomycota</taxon>
        <taxon>Pezizomycotina</taxon>
        <taxon>Sordariomycetes</taxon>
        <taxon>Sordariomycetidae</taxon>
        <taxon>Sordariales</taxon>
        <taxon>Chaetomiaceae</taxon>
        <taxon>Parathielavia</taxon>
    </lineage>
</organism>
<dbReference type="GeneID" id="87823068"/>
<dbReference type="AlphaFoldDB" id="A0AAN6U845"/>
<proteinExistence type="predicted"/>
<evidence type="ECO:0000313" key="1">
    <source>
        <dbReference type="EMBL" id="KAK4127750.1"/>
    </source>
</evidence>
<accession>A0AAN6U845</accession>
<reference evidence="1" key="2">
    <citation type="submission" date="2023-05" db="EMBL/GenBank/DDBJ databases">
        <authorList>
            <consortium name="Lawrence Berkeley National Laboratory"/>
            <person name="Steindorff A."/>
            <person name="Hensen N."/>
            <person name="Bonometti L."/>
            <person name="Westerberg I."/>
            <person name="Brannstrom I.O."/>
            <person name="Guillou S."/>
            <person name="Cros-Aarteil S."/>
            <person name="Calhoun S."/>
            <person name="Haridas S."/>
            <person name="Kuo A."/>
            <person name="Mondo S."/>
            <person name="Pangilinan J."/>
            <person name="Riley R."/>
            <person name="Labutti K."/>
            <person name="Andreopoulos B."/>
            <person name="Lipzen A."/>
            <person name="Chen C."/>
            <person name="Yanf M."/>
            <person name="Daum C."/>
            <person name="Ng V."/>
            <person name="Clum A."/>
            <person name="Ohm R."/>
            <person name="Martin F."/>
            <person name="Silar P."/>
            <person name="Natvig D."/>
            <person name="Lalanne C."/>
            <person name="Gautier V."/>
            <person name="Ament-Velasquez S.L."/>
            <person name="Kruys A."/>
            <person name="Hutchinson M.I."/>
            <person name="Powell A.J."/>
            <person name="Barry K."/>
            <person name="Miller A.N."/>
            <person name="Grigoriev I.V."/>
            <person name="Debuchy R."/>
            <person name="Gladieux P."/>
            <person name="Thoren M.H."/>
            <person name="Johannesson H."/>
        </authorList>
    </citation>
    <scope>NUCLEOTIDE SEQUENCE</scope>
    <source>
        <strain evidence="1">CBS 731.68</strain>
    </source>
</reference>
<gene>
    <name evidence="1" type="ORF">N657DRAFT_226136</name>
</gene>
<comment type="caution">
    <text evidence="1">The sequence shown here is derived from an EMBL/GenBank/DDBJ whole genome shotgun (WGS) entry which is preliminary data.</text>
</comment>